<protein>
    <submittedName>
        <fullName evidence="1">Transcriptional regulator, AbrB family</fullName>
    </submittedName>
</protein>
<sequence>MHMTVDGQIVLPRNVQEKLRMTPDAEVEFIEENERFYLVNRSTVSQQSYRFRKLRGIATVKMPTDEIMSLTRGES</sequence>
<dbReference type="STRING" id="1499966.U14_05391"/>
<gene>
    <name evidence="1" type="ORF">U14_05391</name>
</gene>
<dbReference type="SUPFAM" id="SSF89447">
    <property type="entry name" value="AbrB/MazE/MraZ-like"/>
    <property type="match status" value="1"/>
</dbReference>
<accession>A0A081BRT2</accession>
<reference evidence="1" key="1">
    <citation type="journal article" date="2015" name="PeerJ">
        <title>First genomic representation of candidate bacterial phylum KSB3 points to enhanced environmental sensing as a trigger of wastewater bulking.</title>
        <authorList>
            <person name="Sekiguchi Y."/>
            <person name="Ohashi A."/>
            <person name="Parks D.H."/>
            <person name="Yamauchi T."/>
            <person name="Tyson G.W."/>
            <person name="Hugenholtz P."/>
        </authorList>
    </citation>
    <scope>NUCLEOTIDE SEQUENCE [LARGE SCALE GENOMIC DNA]</scope>
</reference>
<dbReference type="EMBL" id="DF820460">
    <property type="protein sequence ID" value="GAK54113.1"/>
    <property type="molecule type" value="Genomic_DNA"/>
</dbReference>
<dbReference type="HOGENOM" id="CLU_158484_5_1_0"/>
<dbReference type="AlphaFoldDB" id="A0A081BRT2"/>
<evidence type="ECO:0000313" key="2">
    <source>
        <dbReference type="Proteomes" id="UP000030700"/>
    </source>
</evidence>
<dbReference type="InterPro" id="IPR037914">
    <property type="entry name" value="SpoVT-AbrB_sf"/>
</dbReference>
<dbReference type="Proteomes" id="UP000030700">
    <property type="component" value="Unassembled WGS sequence"/>
</dbReference>
<organism evidence="1">
    <name type="scientific">Candidatus Moduliflexus flocculans</name>
    <dbReference type="NCBI Taxonomy" id="1499966"/>
    <lineage>
        <taxon>Bacteria</taxon>
        <taxon>Candidatus Moduliflexota</taxon>
        <taxon>Candidatus Moduliflexia</taxon>
        <taxon>Candidatus Moduliflexales</taxon>
        <taxon>Candidatus Moduliflexaceae</taxon>
    </lineage>
</organism>
<name>A0A081BRT2_9BACT</name>
<keyword evidence="2" id="KW-1185">Reference proteome</keyword>
<evidence type="ECO:0000313" key="1">
    <source>
        <dbReference type="EMBL" id="GAK54113.1"/>
    </source>
</evidence>
<proteinExistence type="predicted"/>